<accession>A0A7W5E232</accession>
<dbReference type="EMBL" id="JACHXU010000014">
    <property type="protein sequence ID" value="MBB3208213.1"/>
    <property type="molecule type" value="Genomic_DNA"/>
</dbReference>
<evidence type="ECO:0000313" key="1">
    <source>
        <dbReference type="EMBL" id="MBB3208213.1"/>
    </source>
</evidence>
<dbReference type="RefSeq" id="WP_246420153.1">
    <property type="nucleotide sequence ID" value="NZ_JACHXU010000014.1"/>
</dbReference>
<proteinExistence type="predicted"/>
<dbReference type="AlphaFoldDB" id="A0A7W5E232"/>
<sequence>MNTTIQFVSRFTRESIAHATSSCSMLLFVGAMSVAMGSPSQVAVGADAPVISFDLPATAVAVPVVCERPDDLITSDAGEPVEITLRLSSLVSGSVFPQIDRWMIRCVPRNPSWRVVNYSPRTETASEYAGPIQVKTSDEDSQSFGMAVDVVQGSIGKAHVGGDKGSKQTESLQFDRHAPLHAVTAAGTIERGRGVYYKLRWTSTQVLEGEKEFKLTFDVPAGFRSGLVDVSVVAFGRSSKKSSVSDAFSQIPVLGEDRDAMRPLGEGRFVVAVHAEGDPVAWQAARDFADAEATLRHEARNVRATSPARSLSTLLRHVAAKLDSDAVDLHSDWAERLIFANADPYTDPIIRKLPADVRVVALEYCDARRAVETLQTRMANSQNAEFQLTDLVKSSIGRPQ</sequence>
<evidence type="ECO:0000313" key="2">
    <source>
        <dbReference type="Proteomes" id="UP000536179"/>
    </source>
</evidence>
<keyword evidence="2" id="KW-1185">Reference proteome</keyword>
<name>A0A7W5E232_9BACT</name>
<comment type="caution">
    <text evidence="1">The sequence shown here is derived from an EMBL/GenBank/DDBJ whole genome shotgun (WGS) entry which is preliminary data.</text>
</comment>
<organism evidence="1 2">
    <name type="scientific">Aporhodopirellula rubra</name>
    <dbReference type="NCBI Taxonomy" id="980271"/>
    <lineage>
        <taxon>Bacteria</taxon>
        <taxon>Pseudomonadati</taxon>
        <taxon>Planctomycetota</taxon>
        <taxon>Planctomycetia</taxon>
        <taxon>Pirellulales</taxon>
        <taxon>Pirellulaceae</taxon>
        <taxon>Aporhodopirellula</taxon>
    </lineage>
</organism>
<reference evidence="1 2" key="1">
    <citation type="submission" date="2020-08" db="EMBL/GenBank/DDBJ databases">
        <title>Genomic Encyclopedia of Type Strains, Phase III (KMG-III): the genomes of soil and plant-associated and newly described type strains.</title>
        <authorList>
            <person name="Whitman W."/>
        </authorList>
    </citation>
    <scope>NUCLEOTIDE SEQUENCE [LARGE SCALE GENOMIC DNA]</scope>
    <source>
        <strain evidence="1 2">CECT 8075</strain>
    </source>
</reference>
<protein>
    <submittedName>
        <fullName evidence="1">Uncharacterized protein</fullName>
    </submittedName>
</protein>
<gene>
    <name evidence="1" type="ORF">FHS27_004040</name>
</gene>
<dbReference type="Proteomes" id="UP000536179">
    <property type="component" value="Unassembled WGS sequence"/>
</dbReference>